<dbReference type="AlphaFoldDB" id="A0A099L0F6"/>
<dbReference type="SUPFAM" id="SSF49785">
    <property type="entry name" value="Galactose-binding domain-like"/>
    <property type="match status" value="1"/>
</dbReference>
<accession>A0A099L0F6</accession>
<evidence type="ECO:0000313" key="2">
    <source>
        <dbReference type="EMBL" id="KGJ95925.1"/>
    </source>
</evidence>
<dbReference type="PATRIC" id="fig|28229.3.peg.1443"/>
<name>A0A099L0F6_COLPS</name>
<dbReference type="RefSeq" id="WP_052093538.1">
    <property type="nucleotide sequence ID" value="NZ_JQEC01000014.1"/>
</dbReference>
<dbReference type="Proteomes" id="UP000029868">
    <property type="component" value="Unassembled WGS sequence"/>
</dbReference>
<comment type="caution">
    <text evidence="2">The sequence shown here is derived from an EMBL/GenBank/DDBJ whole genome shotgun (WGS) entry which is preliminary data.</text>
</comment>
<evidence type="ECO:0000313" key="3">
    <source>
        <dbReference type="Proteomes" id="UP000029868"/>
    </source>
</evidence>
<dbReference type="EMBL" id="JQEC01000014">
    <property type="protein sequence ID" value="KGJ95925.1"/>
    <property type="molecule type" value="Genomic_DNA"/>
</dbReference>
<dbReference type="Gene3D" id="2.60.120.260">
    <property type="entry name" value="Galactose-binding domain-like"/>
    <property type="match status" value="1"/>
</dbReference>
<organism evidence="2 3">
    <name type="scientific">Colwellia psychrerythraea</name>
    <name type="common">Vibrio psychroerythus</name>
    <dbReference type="NCBI Taxonomy" id="28229"/>
    <lineage>
        <taxon>Bacteria</taxon>
        <taxon>Pseudomonadati</taxon>
        <taxon>Pseudomonadota</taxon>
        <taxon>Gammaproteobacteria</taxon>
        <taxon>Alteromonadales</taxon>
        <taxon>Colwelliaceae</taxon>
        <taxon>Colwellia</taxon>
    </lineage>
</organism>
<proteinExistence type="predicted"/>
<feature type="signal peptide" evidence="1">
    <location>
        <begin position="1"/>
        <end position="22"/>
    </location>
</feature>
<dbReference type="OrthoDB" id="8365150at2"/>
<reference evidence="2 3" key="1">
    <citation type="submission" date="2014-08" db="EMBL/GenBank/DDBJ databases">
        <title>Genomic and Phenotypic Diversity of Colwellia psychrerythraea strains from Disparate Marine Basins.</title>
        <authorList>
            <person name="Techtmann S.M."/>
            <person name="Stelling S.C."/>
            <person name="Utturkar S.M."/>
            <person name="Alshibli N."/>
            <person name="Harris A."/>
            <person name="Brown S.D."/>
            <person name="Hazen T.C."/>
        </authorList>
    </citation>
    <scope>NUCLEOTIDE SEQUENCE [LARGE SCALE GENOMIC DNA]</scope>
    <source>
        <strain evidence="2 3">GAB14E</strain>
    </source>
</reference>
<keyword evidence="1" id="KW-0732">Signal</keyword>
<gene>
    <name evidence="2" type="ORF">GAB14E_1837</name>
</gene>
<evidence type="ECO:0008006" key="4">
    <source>
        <dbReference type="Google" id="ProtNLM"/>
    </source>
</evidence>
<dbReference type="InterPro" id="IPR008979">
    <property type="entry name" value="Galactose-bd-like_sf"/>
</dbReference>
<sequence>MKKYNVAILVSILTMSSLPVLAGDVLPKGWFKAGSASSSYKMGVDESSTFDGSKSAFIESNTAKSKGFGTLMQTSSVEGYLGERVQLTLYIKTQDITGWTGGWFRIDGGQKEPLAFDNMENRPIKETTEWGKYTIVLDVPSNATEMAFGVLLYGNGKVWFDNLSFEIVDRNTPLTDMYAKKSHKKINNLSFEND</sequence>
<evidence type="ECO:0000256" key="1">
    <source>
        <dbReference type="SAM" id="SignalP"/>
    </source>
</evidence>
<feature type="chain" id="PRO_5001949226" description="Transcriptional regulator" evidence="1">
    <location>
        <begin position="23"/>
        <end position="194"/>
    </location>
</feature>
<protein>
    <recommendedName>
        <fullName evidence="4">Transcriptional regulator</fullName>
    </recommendedName>
</protein>